<evidence type="ECO:0000313" key="2">
    <source>
        <dbReference type="EMBL" id="OAQ83910.1"/>
    </source>
</evidence>
<dbReference type="EMBL" id="LSBI01000004">
    <property type="protein sequence ID" value="OAQ90693.1"/>
    <property type="molecule type" value="Genomic_DNA"/>
</dbReference>
<dbReference type="EMBL" id="LSBH01000002">
    <property type="protein sequence ID" value="OAQ83910.1"/>
    <property type="molecule type" value="Genomic_DNA"/>
</dbReference>
<reference evidence="3 4" key="1">
    <citation type="submission" date="2016-02" db="EMBL/GenBank/DDBJ databases">
        <title>Biosynthesis of antibiotic leucinostatins and their inhibition on Phytophthora in bio-control Purpureocillium lilacinum.</title>
        <authorList>
            <person name="Wang G."/>
            <person name="Liu Z."/>
            <person name="Lin R."/>
            <person name="Li E."/>
            <person name="Mao Z."/>
            <person name="Ling J."/>
            <person name="Yin W."/>
            <person name="Xie B."/>
        </authorList>
    </citation>
    <scope>NUCLEOTIDE SEQUENCE [LARGE SCALE GENOMIC DNA]</scope>
    <source>
        <strain evidence="2">PLBJ-1</strain>
        <strain evidence="3">PLFJ-1</strain>
    </source>
</reference>
<dbReference type="Proteomes" id="UP000078340">
    <property type="component" value="Unassembled WGS sequence"/>
</dbReference>
<proteinExistence type="predicted"/>
<dbReference type="AlphaFoldDB" id="A0A179HMV0"/>
<evidence type="ECO:0000313" key="3">
    <source>
        <dbReference type="EMBL" id="OAQ90693.1"/>
    </source>
</evidence>
<protein>
    <submittedName>
        <fullName evidence="3">Uncharacterized protein</fullName>
    </submittedName>
</protein>
<evidence type="ECO:0000313" key="4">
    <source>
        <dbReference type="Proteomes" id="UP000078340"/>
    </source>
</evidence>
<dbReference type="Proteomes" id="UP000078240">
    <property type="component" value="Unassembled WGS sequence"/>
</dbReference>
<accession>A0A179HMV0</accession>
<name>A0A179HMV0_PURLI</name>
<sequence>MASCIMHLRNGGQQAAPDEANEQQTTEGTSTGKRPAGRRRDRFGRLVEIGHCLNPMGPTNMVMAARIVRALG</sequence>
<gene>
    <name evidence="2" type="ORF">VFPBJ_02677</name>
    <name evidence="3" type="ORF">VFPFJ_04852</name>
</gene>
<evidence type="ECO:0000256" key="1">
    <source>
        <dbReference type="SAM" id="MobiDB-lite"/>
    </source>
</evidence>
<comment type="caution">
    <text evidence="3">The sequence shown here is derived from an EMBL/GenBank/DDBJ whole genome shotgun (WGS) entry which is preliminary data.</text>
</comment>
<feature type="compositionally biased region" description="Polar residues" evidence="1">
    <location>
        <begin position="22"/>
        <end position="31"/>
    </location>
</feature>
<organism evidence="3 4">
    <name type="scientific">Purpureocillium lilacinum</name>
    <name type="common">Paecilomyces lilacinus</name>
    <dbReference type="NCBI Taxonomy" id="33203"/>
    <lineage>
        <taxon>Eukaryota</taxon>
        <taxon>Fungi</taxon>
        <taxon>Dikarya</taxon>
        <taxon>Ascomycota</taxon>
        <taxon>Pezizomycotina</taxon>
        <taxon>Sordariomycetes</taxon>
        <taxon>Hypocreomycetidae</taxon>
        <taxon>Hypocreales</taxon>
        <taxon>Ophiocordycipitaceae</taxon>
        <taxon>Purpureocillium</taxon>
    </lineage>
</organism>
<feature type="region of interest" description="Disordered" evidence="1">
    <location>
        <begin position="1"/>
        <end position="41"/>
    </location>
</feature>